<proteinExistence type="predicted"/>
<dbReference type="AlphaFoldDB" id="A0A162P6U1"/>
<feature type="transmembrane region" description="Helical" evidence="1">
    <location>
        <begin position="161"/>
        <end position="184"/>
    </location>
</feature>
<keyword evidence="1" id="KW-0812">Transmembrane</keyword>
<comment type="caution">
    <text evidence="2">The sequence shown here is derived from an EMBL/GenBank/DDBJ whole genome shotgun (WGS) entry which is preliminary data.</text>
</comment>
<dbReference type="PANTHER" id="PTHR42083:SF1">
    <property type="entry name" value="MARVEL DOMAIN-CONTAINING PROTEIN"/>
    <property type="match status" value="1"/>
</dbReference>
<evidence type="ECO:0008006" key="4">
    <source>
        <dbReference type="Google" id="ProtNLM"/>
    </source>
</evidence>
<feature type="non-terminal residue" evidence="2">
    <location>
        <position position="1"/>
    </location>
</feature>
<organism evidence="2 3">
    <name type="scientific">Colletotrichum incanum</name>
    <name type="common">Soybean anthracnose fungus</name>
    <dbReference type="NCBI Taxonomy" id="1573173"/>
    <lineage>
        <taxon>Eukaryota</taxon>
        <taxon>Fungi</taxon>
        <taxon>Dikarya</taxon>
        <taxon>Ascomycota</taxon>
        <taxon>Pezizomycotina</taxon>
        <taxon>Sordariomycetes</taxon>
        <taxon>Hypocreomycetidae</taxon>
        <taxon>Glomerellales</taxon>
        <taxon>Glomerellaceae</taxon>
        <taxon>Colletotrichum</taxon>
        <taxon>Colletotrichum spaethianum species complex</taxon>
    </lineage>
</organism>
<evidence type="ECO:0000313" key="3">
    <source>
        <dbReference type="Proteomes" id="UP000076584"/>
    </source>
</evidence>
<feature type="transmembrane region" description="Helical" evidence="1">
    <location>
        <begin position="48"/>
        <end position="78"/>
    </location>
</feature>
<keyword evidence="1" id="KW-1133">Transmembrane helix</keyword>
<reference evidence="2 3" key="1">
    <citation type="submission" date="2015-06" db="EMBL/GenBank/DDBJ databases">
        <title>Survival trade-offs in plant roots during colonization by closely related pathogenic and mutualistic fungi.</title>
        <authorList>
            <person name="Hacquard S."/>
            <person name="Kracher B."/>
            <person name="Hiruma K."/>
            <person name="Weinman A."/>
            <person name="Muench P."/>
            <person name="Garrido Oter R."/>
            <person name="Ver Loren van Themaat E."/>
            <person name="Dallerey J.-F."/>
            <person name="Damm U."/>
            <person name="Henrissat B."/>
            <person name="Lespinet O."/>
            <person name="Thon M."/>
            <person name="Kemen E."/>
            <person name="McHardy A.C."/>
            <person name="Schulze-Lefert P."/>
            <person name="O'Connell R.J."/>
        </authorList>
    </citation>
    <scope>NUCLEOTIDE SEQUENCE [LARGE SCALE GENOMIC DNA]</scope>
    <source>
        <strain evidence="2 3">MAFF 238704</strain>
    </source>
</reference>
<sequence length="199" mass="22648">LTFVLGRRHCFITPPADGSSRFLGFRLRNQHSQTRTCERLRSHSDMGLFGMAASYLAFSVLHFFQFVLAVTVCGLYAVDLNHARSEGSYTDGKWVFAVVVGALSAVTALLYFIPFILRFAIVWVWDAILFILWIAVFGLFGSMYIKENAEGDNGIQRMKNAVWVDLANALLWLISALATAAYWWRHRERRTRFTGRGKV</sequence>
<feature type="transmembrane region" description="Helical" evidence="1">
    <location>
        <begin position="94"/>
        <end position="113"/>
    </location>
</feature>
<accession>A0A162P6U1</accession>
<dbReference type="Proteomes" id="UP000076584">
    <property type="component" value="Unassembled WGS sequence"/>
</dbReference>
<keyword evidence="3" id="KW-1185">Reference proteome</keyword>
<name>A0A162P6U1_COLIC</name>
<protein>
    <recommendedName>
        <fullName evidence="4">MARVEL domain-containing protein</fullName>
    </recommendedName>
</protein>
<gene>
    <name evidence="2" type="ORF">CI238_03257</name>
</gene>
<keyword evidence="1" id="KW-0472">Membrane</keyword>
<feature type="transmembrane region" description="Helical" evidence="1">
    <location>
        <begin position="120"/>
        <end position="141"/>
    </location>
</feature>
<dbReference type="PANTHER" id="PTHR42083">
    <property type="entry name" value="MARVEL DOMAIN-CONTAINING PROTEIN"/>
    <property type="match status" value="1"/>
</dbReference>
<dbReference type="EMBL" id="LFIW01000377">
    <property type="protein sequence ID" value="KZL86758.1"/>
    <property type="molecule type" value="Genomic_DNA"/>
</dbReference>
<evidence type="ECO:0000313" key="2">
    <source>
        <dbReference type="EMBL" id="KZL86758.1"/>
    </source>
</evidence>
<evidence type="ECO:0000256" key="1">
    <source>
        <dbReference type="SAM" id="Phobius"/>
    </source>
</evidence>